<organism evidence="1 2">
    <name type="scientific">Cricetulus griseus</name>
    <name type="common">Chinese hamster</name>
    <name type="synonym">Cricetulus barabensis griseus</name>
    <dbReference type="NCBI Taxonomy" id="10029"/>
    <lineage>
        <taxon>Eukaryota</taxon>
        <taxon>Metazoa</taxon>
        <taxon>Chordata</taxon>
        <taxon>Craniata</taxon>
        <taxon>Vertebrata</taxon>
        <taxon>Euteleostomi</taxon>
        <taxon>Mammalia</taxon>
        <taxon>Eutheria</taxon>
        <taxon>Euarchontoglires</taxon>
        <taxon>Glires</taxon>
        <taxon>Rodentia</taxon>
        <taxon>Myomorpha</taxon>
        <taxon>Muroidea</taxon>
        <taxon>Cricetidae</taxon>
        <taxon>Cricetinae</taxon>
        <taxon>Cricetulus</taxon>
    </lineage>
</organism>
<dbReference type="InParanoid" id="G3IJ01"/>
<evidence type="ECO:0000313" key="1">
    <source>
        <dbReference type="EMBL" id="EGV99425.1"/>
    </source>
</evidence>
<name>G3IJ01_CRIGR</name>
<sequence length="72" mass="8229">MGWGLLSRLPSAKAASTWSSLVNDEGTENWFFWKRRRPLPPHHHGAQSLKCKQLPGSEIKGLKDQNHRLVKL</sequence>
<dbReference type="EMBL" id="JH003166">
    <property type="protein sequence ID" value="EGV99425.1"/>
    <property type="molecule type" value="Genomic_DNA"/>
</dbReference>
<evidence type="ECO:0000313" key="2">
    <source>
        <dbReference type="Proteomes" id="UP000001075"/>
    </source>
</evidence>
<accession>G3IJ01</accession>
<reference evidence="2" key="1">
    <citation type="journal article" date="2011" name="Nat. Biotechnol.">
        <title>The genomic sequence of the Chinese hamster ovary (CHO)-K1 cell line.</title>
        <authorList>
            <person name="Xu X."/>
            <person name="Nagarajan H."/>
            <person name="Lewis N.E."/>
            <person name="Pan S."/>
            <person name="Cai Z."/>
            <person name="Liu X."/>
            <person name="Chen W."/>
            <person name="Xie M."/>
            <person name="Wang W."/>
            <person name="Hammond S."/>
            <person name="Andersen M.R."/>
            <person name="Neff N."/>
            <person name="Passarelli B."/>
            <person name="Koh W."/>
            <person name="Fan H.C."/>
            <person name="Wang J."/>
            <person name="Gui Y."/>
            <person name="Lee K.H."/>
            <person name="Betenbaugh M.J."/>
            <person name="Quake S.R."/>
            <person name="Famili I."/>
            <person name="Palsson B.O."/>
            <person name="Wang J."/>
        </authorList>
    </citation>
    <scope>NUCLEOTIDE SEQUENCE [LARGE SCALE GENOMIC DNA]</scope>
    <source>
        <strain evidence="2">CHO K1 cell line</strain>
    </source>
</reference>
<proteinExistence type="predicted"/>
<protein>
    <submittedName>
        <fullName evidence="1">Uncharacterized protein</fullName>
    </submittedName>
</protein>
<gene>
    <name evidence="1" type="ORF">I79_023831</name>
</gene>
<dbReference type="AlphaFoldDB" id="G3IJ01"/>
<dbReference type="Proteomes" id="UP000001075">
    <property type="component" value="Unassembled WGS sequence"/>
</dbReference>